<dbReference type="NCBIfam" id="TIGR00278">
    <property type="entry name" value="membrane protein insertion efficiency factor YidD"/>
    <property type="match status" value="1"/>
</dbReference>
<dbReference type="STRING" id="35128.B8BR73"/>
<dbReference type="GeneID" id="7445047"/>
<dbReference type="HAMAP" id="MF_00386">
    <property type="entry name" value="UPF0161_YidD"/>
    <property type="match status" value="1"/>
</dbReference>
<proteinExistence type="inferred from homology"/>
<reference evidence="1 2" key="2">
    <citation type="journal article" date="2008" name="Nature">
        <title>The Phaeodactylum genome reveals the evolutionary history of diatom genomes.</title>
        <authorList>
            <person name="Bowler C."/>
            <person name="Allen A.E."/>
            <person name="Badger J.H."/>
            <person name="Grimwood J."/>
            <person name="Jabbari K."/>
            <person name="Kuo A."/>
            <person name="Maheswari U."/>
            <person name="Martens C."/>
            <person name="Maumus F."/>
            <person name="Otillar R.P."/>
            <person name="Rayko E."/>
            <person name="Salamov A."/>
            <person name="Vandepoele K."/>
            <person name="Beszteri B."/>
            <person name="Gruber A."/>
            <person name="Heijde M."/>
            <person name="Katinka M."/>
            <person name="Mock T."/>
            <person name="Valentin K."/>
            <person name="Verret F."/>
            <person name="Berges J.A."/>
            <person name="Brownlee C."/>
            <person name="Cadoret J.P."/>
            <person name="Chiovitti A."/>
            <person name="Choi C.J."/>
            <person name="Coesel S."/>
            <person name="De Martino A."/>
            <person name="Detter J.C."/>
            <person name="Durkin C."/>
            <person name="Falciatore A."/>
            <person name="Fournet J."/>
            <person name="Haruta M."/>
            <person name="Huysman M.J."/>
            <person name="Jenkins B.D."/>
            <person name="Jiroutova K."/>
            <person name="Jorgensen R.E."/>
            <person name="Joubert Y."/>
            <person name="Kaplan A."/>
            <person name="Kroger N."/>
            <person name="Kroth P.G."/>
            <person name="La Roche J."/>
            <person name="Lindquist E."/>
            <person name="Lommer M."/>
            <person name="Martin-Jezequel V."/>
            <person name="Lopez P.J."/>
            <person name="Lucas S."/>
            <person name="Mangogna M."/>
            <person name="McGinnis K."/>
            <person name="Medlin L.K."/>
            <person name="Montsant A."/>
            <person name="Oudot-Le Secq M.P."/>
            <person name="Napoli C."/>
            <person name="Obornik M."/>
            <person name="Parker M.S."/>
            <person name="Petit J.L."/>
            <person name="Porcel B.M."/>
            <person name="Poulsen N."/>
            <person name="Robison M."/>
            <person name="Rychlewski L."/>
            <person name="Rynearson T.A."/>
            <person name="Schmutz J."/>
            <person name="Shapiro H."/>
            <person name="Siaut M."/>
            <person name="Stanley M."/>
            <person name="Sussman M.R."/>
            <person name="Taylor A.R."/>
            <person name="Vardi A."/>
            <person name="von Dassow P."/>
            <person name="Vyverman W."/>
            <person name="Willis A."/>
            <person name="Wyrwicz L.S."/>
            <person name="Rokhsar D.S."/>
            <person name="Weissenbach J."/>
            <person name="Armbrust E.V."/>
            <person name="Green B.R."/>
            <person name="Van de Peer Y."/>
            <person name="Grigoriev I.V."/>
        </authorList>
    </citation>
    <scope>NUCLEOTIDE SEQUENCE [LARGE SCALE GENOMIC DNA]</scope>
    <source>
        <strain evidence="1 2">CCMP1335</strain>
    </source>
</reference>
<reference evidence="1 2" key="1">
    <citation type="journal article" date="2004" name="Science">
        <title>The genome of the diatom Thalassiosira pseudonana: ecology, evolution, and metabolism.</title>
        <authorList>
            <person name="Armbrust E.V."/>
            <person name="Berges J.A."/>
            <person name="Bowler C."/>
            <person name="Green B.R."/>
            <person name="Martinez D."/>
            <person name="Putnam N.H."/>
            <person name="Zhou S."/>
            <person name="Allen A.E."/>
            <person name="Apt K.E."/>
            <person name="Bechner M."/>
            <person name="Brzezinski M.A."/>
            <person name="Chaal B.K."/>
            <person name="Chiovitti A."/>
            <person name="Davis A.K."/>
            <person name="Demarest M.S."/>
            <person name="Detter J.C."/>
            <person name="Glavina T."/>
            <person name="Goodstein D."/>
            <person name="Hadi M.Z."/>
            <person name="Hellsten U."/>
            <person name="Hildebrand M."/>
            <person name="Jenkins B.D."/>
            <person name="Jurka J."/>
            <person name="Kapitonov V.V."/>
            <person name="Kroger N."/>
            <person name="Lau W.W."/>
            <person name="Lane T.W."/>
            <person name="Larimer F.W."/>
            <person name="Lippmeier J.C."/>
            <person name="Lucas S."/>
            <person name="Medina M."/>
            <person name="Montsant A."/>
            <person name="Obornik M."/>
            <person name="Parker M.S."/>
            <person name="Palenik B."/>
            <person name="Pazour G.J."/>
            <person name="Richardson P.M."/>
            <person name="Rynearson T.A."/>
            <person name="Saito M.A."/>
            <person name="Schwartz D.C."/>
            <person name="Thamatrakoln K."/>
            <person name="Valentin K."/>
            <person name="Vardi A."/>
            <person name="Wilkerson F.P."/>
            <person name="Rokhsar D.S."/>
        </authorList>
    </citation>
    <scope>NUCLEOTIDE SEQUENCE [LARGE SCALE GENOMIC DNA]</scope>
    <source>
        <strain evidence="1 2">CCMP1335</strain>
    </source>
</reference>
<accession>B8BR73</accession>
<dbReference type="AlphaFoldDB" id="B8BR73"/>
<keyword evidence="2" id="KW-1185">Reference proteome</keyword>
<evidence type="ECO:0000313" key="1">
    <source>
        <dbReference type="EMBL" id="EED96482.1"/>
    </source>
</evidence>
<dbReference type="OMA" id="FHPGGHD"/>
<dbReference type="PANTHER" id="PTHR33383:SF1">
    <property type="entry name" value="MEMBRANE PROTEIN INSERTION EFFICIENCY FACTOR-RELATED"/>
    <property type="match status" value="1"/>
</dbReference>
<dbReference type="Proteomes" id="UP000001449">
    <property type="component" value="Chromosome 1"/>
</dbReference>
<gene>
    <name evidence="1" type="ORF">THAPSDRAFT_31562</name>
</gene>
<protein>
    <recommendedName>
        <fullName evidence="3">Membrane protein insertion efficiency factor</fullName>
    </recommendedName>
</protein>
<dbReference type="InterPro" id="IPR002696">
    <property type="entry name" value="Membr_insert_effic_factor_YidD"/>
</dbReference>
<dbReference type="RefSeq" id="XP_002286841.1">
    <property type="nucleotide sequence ID" value="XM_002286805.1"/>
</dbReference>
<dbReference type="EMBL" id="CM000638">
    <property type="protein sequence ID" value="EED96482.1"/>
    <property type="molecule type" value="Genomic_DNA"/>
</dbReference>
<dbReference type="HOGENOM" id="CLU_144811_6_2_1"/>
<evidence type="ECO:0000313" key="2">
    <source>
        <dbReference type="Proteomes" id="UP000001449"/>
    </source>
</evidence>
<dbReference type="eggNOG" id="ENOG502S1FR">
    <property type="taxonomic scope" value="Eukaryota"/>
</dbReference>
<dbReference type="Pfam" id="PF01809">
    <property type="entry name" value="YidD"/>
    <property type="match status" value="1"/>
</dbReference>
<dbReference type="InParanoid" id="B8BR73"/>
<name>B8BR73_THAPS</name>
<evidence type="ECO:0008006" key="3">
    <source>
        <dbReference type="Google" id="ProtNLM"/>
    </source>
</evidence>
<dbReference type="PaxDb" id="35128-Thaps31562"/>
<dbReference type="PANTHER" id="PTHR33383">
    <property type="entry name" value="MEMBRANE PROTEIN INSERTION EFFICIENCY FACTOR-RELATED"/>
    <property type="match status" value="1"/>
</dbReference>
<dbReference type="KEGG" id="tps:THAPSDRAFT_31562"/>
<dbReference type="SMART" id="SM01234">
    <property type="entry name" value="Haemolytic"/>
    <property type="match status" value="1"/>
</dbReference>
<sequence length="80" mass="8893">MSSSMINAIGFYKQWISPLLPPACRFLPTCSQYGVQAIEEFGPSKGVLLTAWRLARCSPFGGRGYDPPKWPPVAYNYGSY</sequence>
<organism evidence="1 2">
    <name type="scientific">Thalassiosira pseudonana</name>
    <name type="common">Marine diatom</name>
    <name type="synonym">Cyclotella nana</name>
    <dbReference type="NCBI Taxonomy" id="35128"/>
    <lineage>
        <taxon>Eukaryota</taxon>
        <taxon>Sar</taxon>
        <taxon>Stramenopiles</taxon>
        <taxon>Ochrophyta</taxon>
        <taxon>Bacillariophyta</taxon>
        <taxon>Coscinodiscophyceae</taxon>
        <taxon>Thalassiosirophycidae</taxon>
        <taxon>Thalassiosirales</taxon>
        <taxon>Thalassiosiraceae</taxon>
        <taxon>Thalassiosira</taxon>
    </lineage>
</organism>